<dbReference type="HOGENOM" id="CLU_1577698_0_0_4"/>
<proteinExistence type="predicted"/>
<keyword evidence="2" id="KW-1185">Reference proteome</keyword>
<evidence type="ECO:0000313" key="2">
    <source>
        <dbReference type="Proteomes" id="UP000005835"/>
    </source>
</evidence>
<dbReference type="EMBL" id="ADMG01000035">
    <property type="protein sequence ID" value="EKB30793.1"/>
    <property type="molecule type" value="Genomic_DNA"/>
</dbReference>
<dbReference type="OrthoDB" id="4404538at2"/>
<reference evidence="1 2" key="1">
    <citation type="submission" date="2012-05" db="EMBL/GenBank/DDBJ databases">
        <title>The Genome Sequence of Sutterella wadsworthensis 2_1_59BFAA.</title>
        <authorList>
            <consortium name="The Broad Institute Genome Sequencing Platform"/>
            <person name="Earl A."/>
            <person name="Ward D."/>
            <person name="Feldgarden M."/>
            <person name="Gevers D."/>
            <person name="Daigneault M."/>
            <person name="Strauss J."/>
            <person name="Allen-Vercoe E."/>
            <person name="Walker B."/>
            <person name="Young S.K."/>
            <person name="Zeng Q."/>
            <person name="Gargeya S."/>
            <person name="Fitzgerald M."/>
            <person name="Haas B."/>
            <person name="Abouelleil A."/>
            <person name="Alvarado L."/>
            <person name="Arachchi H.M."/>
            <person name="Berlin A.M."/>
            <person name="Chapman S.B."/>
            <person name="Goldberg J."/>
            <person name="Griggs A."/>
            <person name="Gujja S."/>
            <person name="Hansen M."/>
            <person name="Howarth C."/>
            <person name="Imamovic A."/>
            <person name="Larimer J."/>
            <person name="McCowen C."/>
            <person name="Montmayeur A."/>
            <person name="Murphy C."/>
            <person name="Neiman D."/>
            <person name="Pearson M."/>
            <person name="Priest M."/>
            <person name="Roberts A."/>
            <person name="Saif S."/>
            <person name="Shea T."/>
            <person name="Sisk P."/>
            <person name="Sykes S."/>
            <person name="Wortman J."/>
            <person name="Nusbaum C."/>
            <person name="Birren B."/>
        </authorList>
    </citation>
    <scope>NUCLEOTIDE SEQUENCE [LARGE SCALE GENOMIC DNA]</scope>
    <source>
        <strain evidence="1 2">2_1_59BFAA</strain>
    </source>
</reference>
<accession>K1JW14</accession>
<gene>
    <name evidence="1" type="ORF">HMPREF9465_01483</name>
</gene>
<dbReference type="AlphaFoldDB" id="K1JW14"/>
<dbReference type="Pfam" id="PF09965">
    <property type="entry name" value="DUF2199"/>
    <property type="match status" value="1"/>
</dbReference>
<dbReference type="PATRIC" id="fig|742823.3.peg.1474"/>
<evidence type="ECO:0008006" key="3">
    <source>
        <dbReference type="Google" id="ProtNLM"/>
    </source>
</evidence>
<dbReference type="eggNOG" id="ENOG5031GCK">
    <property type="taxonomic scope" value="Bacteria"/>
</dbReference>
<organism evidence="1 2">
    <name type="scientific">Sutterella wadsworthensis 2_1_59BFAA</name>
    <dbReference type="NCBI Taxonomy" id="742823"/>
    <lineage>
        <taxon>Bacteria</taxon>
        <taxon>Pseudomonadati</taxon>
        <taxon>Pseudomonadota</taxon>
        <taxon>Betaproteobacteria</taxon>
        <taxon>Burkholderiales</taxon>
        <taxon>Sutterellaceae</taxon>
        <taxon>Sutterella</taxon>
    </lineage>
</organism>
<dbReference type="Proteomes" id="UP000005835">
    <property type="component" value="Unassembled WGS sequence"/>
</dbReference>
<dbReference type="InterPro" id="IPR018697">
    <property type="entry name" value="DUF2199"/>
</dbReference>
<dbReference type="RefSeq" id="WP_005435625.1">
    <property type="nucleotide sequence ID" value="NZ_JH815517.1"/>
</dbReference>
<name>K1JW14_9BURK</name>
<comment type="caution">
    <text evidence="1">The sequence shown here is derived from an EMBL/GenBank/DDBJ whole genome shotgun (WGS) entry which is preliminary data.</text>
</comment>
<evidence type="ECO:0000313" key="1">
    <source>
        <dbReference type="EMBL" id="EKB30793.1"/>
    </source>
</evidence>
<protein>
    <recommendedName>
        <fullName evidence="3">DUF2199 domain-containing protein</fullName>
    </recommendedName>
</protein>
<sequence>MTEINELCRDIQMKLPDEIWMLDSLERYRRGAVHTDDFARMDGRTYLFGVVEVPLAYEDDASFTWGCWIEVDRSLHDAYLEAFQSPAADRLTGDGRLANDIPGYEDAAGARVEVMFSSERRPVFVVDAGNSLGRDQRSGLSLEDHQALDDILFGDDEDEDDEQDWNERD</sequence>
<dbReference type="STRING" id="742823.HMPREF9465_01483"/>